<dbReference type="HOGENOM" id="CLU_958872_0_0_7"/>
<gene>
    <name evidence="1" type="ordered locus">Dret_1669</name>
</gene>
<dbReference type="Proteomes" id="UP000001052">
    <property type="component" value="Chromosome"/>
</dbReference>
<evidence type="ECO:0000313" key="1">
    <source>
        <dbReference type="EMBL" id="ACV68953.1"/>
    </source>
</evidence>
<dbReference type="AlphaFoldDB" id="C8X3F6"/>
<organism evidence="1 2">
    <name type="scientific">Desulfohalobium retbaense (strain ATCC 49708 / DSM 5692 / JCM 16813 / HR100)</name>
    <dbReference type="NCBI Taxonomy" id="485915"/>
    <lineage>
        <taxon>Bacteria</taxon>
        <taxon>Pseudomonadati</taxon>
        <taxon>Thermodesulfobacteriota</taxon>
        <taxon>Desulfovibrionia</taxon>
        <taxon>Desulfovibrionales</taxon>
        <taxon>Desulfohalobiaceae</taxon>
        <taxon>Desulfohalobium</taxon>
    </lineage>
</organism>
<reference evidence="2" key="1">
    <citation type="submission" date="2009-09" db="EMBL/GenBank/DDBJ databases">
        <title>The complete chromosome of Desulfohalobium retbaense DSM 5692.</title>
        <authorList>
            <consortium name="US DOE Joint Genome Institute (JGI-PGF)"/>
            <person name="Lucas S."/>
            <person name="Copeland A."/>
            <person name="Lapidus A."/>
            <person name="Glavina del Rio T."/>
            <person name="Dalin E."/>
            <person name="Tice H."/>
            <person name="Bruce D."/>
            <person name="Goodwin L."/>
            <person name="Pitluck S."/>
            <person name="Kyrpides N."/>
            <person name="Mavromatis K."/>
            <person name="Ivanova N."/>
            <person name="Mikhailova N."/>
            <person name="Munk A.C."/>
            <person name="Brettin T."/>
            <person name="Detter J.C."/>
            <person name="Han C."/>
            <person name="Tapia R."/>
            <person name="Larimer F."/>
            <person name="Land M."/>
            <person name="Hauser L."/>
            <person name="Markowitz V."/>
            <person name="Cheng J.-F."/>
            <person name="Hugenholtz P."/>
            <person name="Woyke T."/>
            <person name="Wu D."/>
            <person name="Spring S."/>
            <person name="Klenk H.-P."/>
            <person name="Eisen J.A."/>
        </authorList>
    </citation>
    <scope>NUCLEOTIDE SEQUENCE [LARGE SCALE GENOMIC DNA]</scope>
    <source>
        <strain evidence="2">DSM 5692</strain>
    </source>
</reference>
<name>C8X3F6_DESRD</name>
<proteinExistence type="predicted"/>
<dbReference type="STRING" id="485915.Dret_1669"/>
<evidence type="ECO:0000313" key="2">
    <source>
        <dbReference type="Proteomes" id="UP000001052"/>
    </source>
</evidence>
<dbReference type="KEGG" id="drt:Dret_1669"/>
<protein>
    <submittedName>
        <fullName evidence="1">Uncharacterized protein</fullName>
    </submittedName>
</protein>
<keyword evidence="2" id="KW-1185">Reference proteome</keyword>
<dbReference type="OrthoDB" id="5470424at2"/>
<sequence>MNQTPSRQFLYFPDLHSSLGPATLPSEVRFLDPGLAEAEDARYWRPEGLVLEPEQARRALGDLLAYGEQFSPQDLAALALSDFGDDPAQSSMAIQSDLRRMLKKETPDPQAVQRQVRLQGQMMLILAWALEERYMELDELERGFADSWNKFSEELGLDAAERQEAGLSDDLLTPVRHRDISWRRLLGPFALVTPAATCLVTGDADIYEELADTGVRFHEVPEDSALAGGQWGTFSLASIVSSREWDRLNGFVVPEQEIIFWAPR</sequence>
<reference evidence="1 2" key="2">
    <citation type="journal article" date="2010" name="Stand. Genomic Sci.">
        <title>Complete genome sequence of Desulfohalobium retbaense type strain (HR(100)).</title>
        <authorList>
            <person name="Spring S."/>
            <person name="Nolan M."/>
            <person name="Lapidus A."/>
            <person name="Glavina Del Rio T."/>
            <person name="Copeland A."/>
            <person name="Tice H."/>
            <person name="Cheng J.F."/>
            <person name="Lucas S."/>
            <person name="Land M."/>
            <person name="Chen F."/>
            <person name="Bruce D."/>
            <person name="Goodwin L."/>
            <person name="Pitluck S."/>
            <person name="Ivanova N."/>
            <person name="Mavromatis K."/>
            <person name="Mikhailova N."/>
            <person name="Pati A."/>
            <person name="Chen A."/>
            <person name="Palaniappan K."/>
            <person name="Hauser L."/>
            <person name="Chang Y.J."/>
            <person name="Jeffries C.D."/>
            <person name="Munk C."/>
            <person name="Kiss H."/>
            <person name="Chain P."/>
            <person name="Han C."/>
            <person name="Brettin T."/>
            <person name="Detter J.C."/>
            <person name="Schuler E."/>
            <person name="Goker M."/>
            <person name="Rohde M."/>
            <person name="Bristow J."/>
            <person name="Eisen J.A."/>
            <person name="Markowitz V."/>
            <person name="Hugenholtz P."/>
            <person name="Kyrpides N.C."/>
            <person name="Klenk H.P."/>
        </authorList>
    </citation>
    <scope>NUCLEOTIDE SEQUENCE [LARGE SCALE GENOMIC DNA]</scope>
    <source>
        <strain evidence="1 2">DSM 5692</strain>
    </source>
</reference>
<dbReference type="EMBL" id="CP001734">
    <property type="protein sequence ID" value="ACV68953.1"/>
    <property type="molecule type" value="Genomic_DNA"/>
</dbReference>
<dbReference type="RefSeq" id="WP_015752096.1">
    <property type="nucleotide sequence ID" value="NC_013223.1"/>
</dbReference>
<dbReference type="eggNOG" id="ENOG5034AEI">
    <property type="taxonomic scope" value="Bacteria"/>
</dbReference>
<accession>C8X3F6</accession>